<keyword evidence="2" id="KW-0732">Signal</keyword>
<gene>
    <name evidence="3" type="ORF">BACCOP_02626</name>
</gene>
<dbReference type="OrthoDB" id="1050589at2"/>
<evidence type="ECO:0000313" key="3">
    <source>
        <dbReference type="EMBL" id="EDV00338.1"/>
    </source>
</evidence>
<feature type="chain" id="PRO_5002789819" evidence="2">
    <location>
        <begin position="18"/>
        <end position="758"/>
    </location>
</feature>
<proteinExistence type="predicted"/>
<sequence length="758" mass="83921">MKKLFLNMMFAASFLFAAGCLTTSCSDDDDTTAENVDPGTDEEPEPEQPEQEYNPVVAQLPIRWSDKEVDGGTSGVSIKASTVTEDNVIFTLRPGDEIQSYRFDVFPLSVLYNQLLNDKMVGKTADEIDDKIISYMTNTTGSGGYIMNVDDPDYAELELDWGNSQFAQAKLVANASYIITAVPCFDKDGMEPAGINMVYVKTASKPLVGDPEVGIDVNATYRGFSVTHYPNDDCHYYYYFASDKTQIQEYIDLCGEAMYGEFMRQAVYEATPSNDPGTYTQNFGQTANANFMITATAIGLDANKTPAKTFQRQDFSLKAIPETAEVAECNLEVNPQKLSSTQAFMNAKLSKACAALFFNIIPKSEAENLKNADEATRLEYAVQLRDGGWGIANKNFAFDEAAGKATGKEYTGGDFLADLYPGTEYMAVYVGRNFYDQLTELKFSEPFSTKNPVEDNPSACKANDLTLEVTDIERNQAKLTFRFNEETLANIRFQYIAPNFAGAFLPMEGDPREDFIDLFFAREPFTESSFVNTWYAEAGGISASVDTNLEPGNEYKIAYMAEDWSGVLGDVKFVTFKTLAAPMGDNPQVKIEAKVQDGYYDVKWTTTDAFSLKYATINEQYTEALLDKLSDPKTTYEQMIDAFTYCTVTYGLDASSGKMAEQVEFKEGVQLSLGLAYGKDDKQSALAYAILKDGKVMTLADFGKSPKGATKAAKLIRQAEGAAEFVPAATLKNVNVRKVLDNNKIVFLNMNNYGLYRK</sequence>
<dbReference type="PROSITE" id="PS51257">
    <property type="entry name" value="PROKAR_LIPOPROTEIN"/>
    <property type="match status" value="1"/>
</dbReference>
<dbReference type="AlphaFoldDB" id="B3JL44"/>
<evidence type="ECO:0000256" key="1">
    <source>
        <dbReference type="SAM" id="MobiDB-lite"/>
    </source>
</evidence>
<dbReference type="EMBL" id="ABIY02000097">
    <property type="protein sequence ID" value="EDV00338.1"/>
    <property type="molecule type" value="Genomic_DNA"/>
</dbReference>
<comment type="caution">
    <text evidence="3">The sequence shown here is derived from an EMBL/GenBank/DDBJ whole genome shotgun (WGS) entry which is preliminary data.</text>
</comment>
<feature type="signal peptide" evidence="2">
    <location>
        <begin position="1"/>
        <end position="17"/>
    </location>
</feature>
<reference evidence="3 4" key="1">
    <citation type="submission" date="2008-04" db="EMBL/GenBank/DDBJ databases">
        <title>Draft genome sequence of Bacteroides coprocola (DSM 17136).</title>
        <authorList>
            <person name="Sudarsanam P."/>
            <person name="Ley R."/>
            <person name="Guruge J."/>
            <person name="Turnbaugh P.J."/>
            <person name="Mahowald M."/>
            <person name="Liep D."/>
            <person name="Gordon J."/>
        </authorList>
    </citation>
    <scope>NUCLEOTIDE SEQUENCE [LARGE SCALE GENOMIC DNA]</scope>
    <source>
        <strain evidence="3 4">DSM 17136</strain>
    </source>
</reference>
<dbReference type="HOGENOM" id="CLU_378862_0_0_10"/>
<evidence type="ECO:0000256" key="2">
    <source>
        <dbReference type="SAM" id="SignalP"/>
    </source>
</evidence>
<protein>
    <submittedName>
        <fullName evidence="3">Uncharacterized protein</fullName>
    </submittedName>
</protein>
<reference evidence="3 4" key="2">
    <citation type="submission" date="2008-04" db="EMBL/GenBank/DDBJ databases">
        <authorList>
            <person name="Fulton L."/>
            <person name="Clifton S."/>
            <person name="Fulton B."/>
            <person name="Xu J."/>
            <person name="Minx P."/>
            <person name="Pepin K.H."/>
            <person name="Johnson M."/>
            <person name="Thiruvilangam P."/>
            <person name="Bhonagiri V."/>
            <person name="Nash W.E."/>
            <person name="Mardis E.R."/>
            <person name="Wilson R.K."/>
        </authorList>
    </citation>
    <scope>NUCLEOTIDE SEQUENCE [LARGE SCALE GENOMIC DNA]</scope>
    <source>
        <strain evidence="3 4">DSM 17136</strain>
    </source>
</reference>
<dbReference type="eggNOG" id="ENOG5030QSS">
    <property type="taxonomic scope" value="Bacteria"/>
</dbReference>
<organism evidence="3 4">
    <name type="scientific">Phocaeicola coprocola DSM 17136</name>
    <dbReference type="NCBI Taxonomy" id="470145"/>
    <lineage>
        <taxon>Bacteria</taxon>
        <taxon>Pseudomonadati</taxon>
        <taxon>Bacteroidota</taxon>
        <taxon>Bacteroidia</taxon>
        <taxon>Bacteroidales</taxon>
        <taxon>Bacteroidaceae</taxon>
        <taxon>Phocaeicola</taxon>
    </lineage>
</organism>
<dbReference type="RefSeq" id="WP_007570198.1">
    <property type="nucleotide sequence ID" value="NZ_DS981495.1"/>
</dbReference>
<name>B3JL44_9BACT</name>
<evidence type="ECO:0000313" key="4">
    <source>
        <dbReference type="Proteomes" id="UP000003146"/>
    </source>
</evidence>
<feature type="compositionally biased region" description="Acidic residues" evidence="1">
    <location>
        <begin position="39"/>
        <end position="50"/>
    </location>
</feature>
<accession>B3JL44</accession>
<dbReference type="STRING" id="470145.BACCOP_02626"/>
<feature type="region of interest" description="Disordered" evidence="1">
    <location>
        <begin position="29"/>
        <end position="54"/>
    </location>
</feature>
<dbReference type="Proteomes" id="UP000003146">
    <property type="component" value="Unassembled WGS sequence"/>
</dbReference>